<dbReference type="Pfam" id="PF13309">
    <property type="entry name" value="HTH_22"/>
    <property type="match status" value="1"/>
</dbReference>
<evidence type="ECO:0000256" key="1">
    <source>
        <dbReference type="SAM" id="MobiDB-lite"/>
    </source>
</evidence>
<dbReference type="Pfam" id="PF08348">
    <property type="entry name" value="PAS_6"/>
    <property type="match status" value="1"/>
</dbReference>
<evidence type="ECO:0000259" key="2">
    <source>
        <dbReference type="Pfam" id="PF08348"/>
    </source>
</evidence>
<evidence type="ECO:0000313" key="4">
    <source>
        <dbReference type="EMBL" id="SCM70660.1"/>
    </source>
</evidence>
<dbReference type="PANTHER" id="PTHR35568">
    <property type="entry name" value="TRANSCRIPTIONAL REGULATOR DAUR"/>
    <property type="match status" value="1"/>
</dbReference>
<feature type="region of interest" description="Disordered" evidence="1">
    <location>
        <begin position="13"/>
        <end position="37"/>
    </location>
</feature>
<organism evidence="4">
    <name type="scientific">uncultured Pleomorphomonas sp</name>
    <dbReference type="NCBI Taxonomy" id="442121"/>
    <lineage>
        <taxon>Bacteria</taxon>
        <taxon>Pseudomonadati</taxon>
        <taxon>Pseudomonadota</taxon>
        <taxon>Alphaproteobacteria</taxon>
        <taxon>Hyphomicrobiales</taxon>
        <taxon>Pleomorphomonadaceae</taxon>
        <taxon>Pleomorphomonas</taxon>
        <taxon>environmental samples</taxon>
    </lineage>
</organism>
<sequence>MYEGSAAAIRPRTRIDKTGATTASRAERPDGVRQGDVPMPGGWIQRYMKLTEFLGSVLGPDYEVVLHDLGDADKSIIAIANGHVSGRTIGAPLTSVALQSIVNHSYETQDYRLNYVGVAGTKLLRSSTFFVKDEEGRLVGMLCINFDDSRYRELSDRILKLRHPDIFVETNFAYNEEAATVRSTPPPAEGSESFPNSLTELTDHLLDEELRSREASGERLGHRDKLALVEILNAKGIFMMKGAVKYVAEKLGCSQTTIYRYLNRMNGGAEGGEG</sequence>
<dbReference type="PANTHER" id="PTHR35568:SF1">
    <property type="entry name" value="TRANSCRIPTIONAL REGULATOR DAUR"/>
    <property type="match status" value="1"/>
</dbReference>
<gene>
    <name evidence="4" type="ORF">KL86PLE_10241</name>
</gene>
<feature type="domain" description="Transcriptional regulator DauR-like HTH" evidence="3">
    <location>
        <begin position="202"/>
        <end position="263"/>
    </location>
</feature>
<proteinExistence type="predicted"/>
<name>A0A212KZF9_9HYPH</name>
<dbReference type="InterPro" id="IPR013559">
    <property type="entry name" value="YheO"/>
</dbReference>
<dbReference type="AlphaFoldDB" id="A0A212KZF9"/>
<protein>
    <submittedName>
        <fullName evidence="4">Uncharacterized protein</fullName>
    </submittedName>
</protein>
<reference evidence="4" key="1">
    <citation type="submission" date="2016-08" db="EMBL/GenBank/DDBJ databases">
        <authorList>
            <person name="Seilhamer J.J."/>
        </authorList>
    </citation>
    <scope>NUCLEOTIDE SEQUENCE</scope>
    <source>
        <strain evidence="4">86</strain>
    </source>
</reference>
<dbReference type="EMBL" id="FMJD01000001">
    <property type="protein sequence ID" value="SCM70660.1"/>
    <property type="molecule type" value="Genomic_DNA"/>
</dbReference>
<feature type="domain" description="YheO-like" evidence="2">
    <location>
        <begin position="45"/>
        <end position="154"/>
    </location>
</feature>
<accession>A0A212KZF9</accession>
<dbReference type="InterPro" id="IPR039445">
    <property type="entry name" value="DauR-like_HTH"/>
</dbReference>
<dbReference type="InterPro" id="IPR039446">
    <property type="entry name" value="DauR-like"/>
</dbReference>
<evidence type="ECO:0000259" key="3">
    <source>
        <dbReference type="Pfam" id="PF13309"/>
    </source>
</evidence>